<dbReference type="PANTHER" id="PTHR37017:SF8">
    <property type="entry name" value="AB HYDROLASE-1 DOMAIN-CONTAINING PROTEIN"/>
    <property type="match status" value="1"/>
</dbReference>
<dbReference type="RefSeq" id="WP_130980695.1">
    <property type="nucleotide sequence ID" value="NZ_SISG01000001.1"/>
</dbReference>
<organism evidence="2 3">
    <name type="scientific">Glaciihabitans arcticus</name>
    <dbReference type="NCBI Taxonomy" id="2668039"/>
    <lineage>
        <taxon>Bacteria</taxon>
        <taxon>Bacillati</taxon>
        <taxon>Actinomycetota</taxon>
        <taxon>Actinomycetes</taxon>
        <taxon>Micrococcales</taxon>
        <taxon>Microbacteriaceae</taxon>
        <taxon>Glaciihabitans</taxon>
    </lineage>
</organism>
<dbReference type="Pfam" id="PF12697">
    <property type="entry name" value="Abhydrolase_6"/>
    <property type="match status" value="1"/>
</dbReference>
<dbReference type="Gene3D" id="3.40.50.1820">
    <property type="entry name" value="alpha/beta hydrolase"/>
    <property type="match status" value="1"/>
</dbReference>
<evidence type="ECO:0000313" key="3">
    <source>
        <dbReference type="Proteomes" id="UP000294194"/>
    </source>
</evidence>
<dbReference type="InterPro" id="IPR000073">
    <property type="entry name" value="AB_hydrolase_1"/>
</dbReference>
<name>A0A4Q9GPN7_9MICO</name>
<dbReference type="GO" id="GO:0016787">
    <property type="term" value="F:hydrolase activity"/>
    <property type="evidence" value="ECO:0007669"/>
    <property type="project" value="UniProtKB-KW"/>
</dbReference>
<proteinExistence type="predicted"/>
<keyword evidence="3" id="KW-1185">Reference proteome</keyword>
<accession>A0A4Q9GPN7</accession>
<protein>
    <submittedName>
        <fullName evidence="2">Alpha/beta fold hydrolase</fullName>
    </submittedName>
</protein>
<reference evidence="3" key="1">
    <citation type="submission" date="2019-02" db="EMBL/GenBank/DDBJ databases">
        <title>Glaciihabitans arcticus sp. nov., a psychrotolerant bacterium isolated from polar soil.</title>
        <authorList>
            <person name="Dahal R.H."/>
        </authorList>
    </citation>
    <scope>NUCLEOTIDE SEQUENCE [LARGE SCALE GENOMIC DNA]</scope>
    <source>
        <strain evidence="3">RP-3-7</strain>
    </source>
</reference>
<comment type="caution">
    <text evidence="2">The sequence shown here is derived from an EMBL/GenBank/DDBJ whole genome shotgun (WGS) entry which is preliminary data.</text>
</comment>
<evidence type="ECO:0000313" key="2">
    <source>
        <dbReference type="EMBL" id="TBN56585.1"/>
    </source>
</evidence>
<dbReference type="InterPro" id="IPR029058">
    <property type="entry name" value="AB_hydrolase_fold"/>
</dbReference>
<dbReference type="InterPro" id="IPR052897">
    <property type="entry name" value="Sec-Metab_Biosynth_Hydrolase"/>
</dbReference>
<dbReference type="EMBL" id="SISG01000001">
    <property type="protein sequence ID" value="TBN56585.1"/>
    <property type="molecule type" value="Genomic_DNA"/>
</dbReference>
<dbReference type="SUPFAM" id="SSF53474">
    <property type="entry name" value="alpha/beta-Hydrolases"/>
    <property type="match status" value="1"/>
</dbReference>
<dbReference type="Proteomes" id="UP000294194">
    <property type="component" value="Unassembled WGS sequence"/>
</dbReference>
<keyword evidence="2" id="KW-0378">Hydrolase</keyword>
<feature type="domain" description="AB hydrolase-1" evidence="1">
    <location>
        <begin position="4"/>
        <end position="220"/>
    </location>
</feature>
<dbReference type="AlphaFoldDB" id="A0A4Q9GPN7"/>
<sequence length="232" mass="24847">MMTMVLIPGGGGNASFWYRLAPLLRERGFEVLTPQLPSGDEAAGVDQYADAVIDAIGERDDVILVAQSLGGFTAAAVANRAPVRLIVFVSAMVPVSGETAGEWWAATGQADAARTQAVREGRDPDAEWDDAEIFYHDLSADVLEEVLAEGDLPQSMTPFASTVDDDTWRTVPVRAVAGAHDRLFPIDMMTRVNHERLGVATDVIDSGHLAALSQPEKLVELLAGYATSLRPS</sequence>
<dbReference type="PANTHER" id="PTHR37017">
    <property type="entry name" value="AB HYDROLASE-1 DOMAIN-CONTAINING PROTEIN-RELATED"/>
    <property type="match status" value="1"/>
</dbReference>
<evidence type="ECO:0000259" key="1">
    <source>
        <dbReference type="Pfam" id="PF12697"/>
    </source>
</evidence>
<gene>
    <name evidence="2" type="ORF">EYE40_03765</name>
</gene>